<name>A0ACC1PRD2_9APHY</name>
<accession>A0ACC1PRD2</accession>
<proteinExistence type="predicted"/>
<keyword evidence="2" id="KW-1185">Reference proteome</keyword>
<evidence type="ECO:0000313" key="2">
    <source>
        <dbReference type="Proteomes" id="UP001144978"/>
    </source>
</evidence>
<sequence length="75" mass="7781">MSLLLLPGTTPIIANPAVDPLAEQRGEASAGAATGQKRKHNETQLDPLDVIDVDALPDPTPAKRQQLAAPSTESA</sequence>
<protein>
    <submittedName>
        <fullName evidence="1">Uncharacterized protein</fullName>
    </submittedName>
</protein>
<organism evidence="1 2">
    <name type="scientific">Trametes sanguinea</name>
    <dbReference type="NCBI Taxonomy" id="158606"/>
    <lineage>
        <taxon>Eukaryota</taxon>
        <taxon>Fungi</taxon>
        <taxon>Dikarya</taxon>
        <taxon>Basidiomycota</taxon>
        <taxon>Agaricomycotina</taxon>
        <taxon>Agaricomycetes</taxon>
        <taxon>Polyporales</taxon>
        <taxon>Polyporaceae</taxon>
        <taxon>Trametes</taxon>
    </lineage>
</organism>
<reference evidence="1" key="1">
    <citation type="submission" date="2022-08" db="EMBL/GenBank/DDBJ databases">
        <title>Genome Sequence of Pycnoporus sanguineus.</title>
        <authorList>
            <person name="Buettner E."/>
        </authorList>
    </citation>
    <scope>NUCLEOTIDE SEQUENCE</scope>
    <source>
        <strain evidence="1">CG-C14</strain>
    </source>
</reference>
<dbReference type="EMBL" id="JANSHE010001853">
    <property type="protein sequence ID" value="KAJ3000439.1"/>
    <property type="molecule type" value="Genomic_DNA"/>
</dbReference>
<comment type="caution">
    <text evidence="1">The sequence shown here is derived from an EMBL/GenBank/DDBJ whole genome shotgun (WGS) entry which is preliminary data.</text>
</comment>
<gene>
    <name evidence="1" type="ORF">NUW54_g6780</name>
</gene>
<dbReference type="Proteomes" id="UP001144978">
    <property type="component" value="Unassembled WGS sequence"/>
</dbReference>
<evidence type="ECO:0000313" key="1">
    <source>
        <dbReference type="EMBL" id="KAJ3000439.1"/>
    </source>
</evidence>